<evidence type="ECO:0000256" key="1">
    <source>
        <dbReference type="ARBA" id="ARBA00004123"/>
    </source>
</evidence>
<dbReference type="GO" id="GO:0008270">
    <property type="term" value="F:zinc ion binding"/>
    <property type="evidence" value="ECO:0007669"/>
    <property type="project" value="InterPro"/>
</dbReference>
<keyword evidence="2" id="KW-0805">Transcription regulation</keyword>
<evidence type="ECO:0000259" key="6">
    <source>
        <dbReference type="PROSITE" id="PS50048"/>
    </source>
</evidence>
<dbReference type="GO" id="GO:0005634">
    <property type="term" value="C:nucleus"/>
    <property type="evidence" value="ECO:0007669"/>
    <property type="project" value="UniProtKB-SubCell"/>
</dbReference>
<dbReference type="Proteomes" id="UP000249497">
    <property type="component" value="Unassembled WGS sequence"/>
</dbReference>
<dbReference type="GO" id="GO:0045944">
    <property type="term" value="P:positive regulation of transcription by RNA polymerase II"/>
    <property type="evidence" value="ECO:0007669"/>
    <property type="project" value="TreeGrafter"/>
</dbReference>
<dbReference type="PROSITE" id="PS50048">
    <property type="entry name" value="ZN2_CY6_FUNGAL_2"/>
    <property type="match status" value="1"/>
</dbReference>
<dbReference type="SMART" id="SM00066">
    <property type="entry name" value="GAL4"/>
    <property type="match status" value="1"/>
</dbReference>
<keyword evidence="5" id="KW-0539">Nucleus</keyword>
<dbReference type="SUPFAM" id="SSF57701">
    <property type="entry name" value="Zn2/Cys6 DNA-binding domain"/>
    <property type="match status" value="1"/>
</dbReference>
<evidence type="ECO:0000256" key="4">
    <source>
        <dbReference type="ARBA" id="ARBA00023163"/>
    </source>
</evidence>
<dbReference type="InterPro" id="IPR001138">
    <property type="entry name" value="Zn2Cys6_DnaBD"/>
</dbReference>
<dbReference type="GO" id="GO:0000976">
    <property type="term" value="F:transcription cis-regulatory region binding"/>
    <property type="evidence" value="ECO:0007669"/>
    <property type="project" value="TreeGrafter"/>
</dbReference>
<dbReference type="Pfam" id="PF00172">
    <property type="entry name" value="Zn_clus"/>
    <property type="match status" value="1"/>
</dbReference>
<dbReference type="Pfam" id="PF11951">
    <property type="entry name" value="Fungal_trans_2"/>
    <property type="match status" value="1"/>
</dbReference>
<evidence type="ECO:0000256" key="2">
    <source>
        <dbReference type="ARBA" id="ARBA00023015"/>
    </source>
</evidence>
<organism evidence="7 8">
    <name type="scientific">Aspergillus japonicus CBS 114.51</name>
    <dbReference type="NCBI Taxonomy" id="1448312"/>
    <lineage>
        <taxon>Eukaryota</taxon>
        <taxon>Fungi</taxon>
        <taxon>Dikarya</taxon>
        <taxon>Ascomycota</taxon>
        <taxon>Pezizomycotina</taxon>
        <taxon>Eurotiomycetes</taxon>
        <taxon>Eurotiomycetidae</taxon>
        <taxon>Eurotiales</taxon>
        <taxon>Aspergillaceae</taxon>
        <taxon>Aspergillus</taxon>
        <taxon>Aspergillus subgen. Circumdati</taxon>
    </lineage>
</organism>
<dbReference type="PANTHER" id="PTHR37534:SF49">
    <property type="entry name" value="LYSINE BIOSYNTHESIS REGULATORY PROTEIN LYS14"/>
    <property type="match status" value="1"/>
</dbReference>
<dbReference type="InterPro" id="IPR036864">
    <property type="entry name" value="Zn2-C6_fun-type_DNA-bd_sf"/>
</dbReference>
<sequence length="569" mass="64455">MPDSHGDNLLRKRSRSGCWTCRKRHQKCDEQKPTCMNCRLRGVDCGGYGIVLTDFTARGSRKGQMVSKIKRNRPADHEVDAIPRALRPSPTSGLEIMEIDEIVESPFEVIEDSLLLDLDSHWDEDLDWTVSVEPEVQRNALLSPIVVEAVGDCFADTTQAEEVSTLDPSLLFMHEPTTLPPTPQDPFDQYLFTYYMETLALRLYPVKKDQNPYRIIYGALATESEPLLKSIMLASALHLTKQGRLPRFAIKPYRMAVQESFREALKSQDEAWSLGVTVLLKRIDSPQIIGTGLATWSSKLIGCRRLLEIAFSASASTKALTGLHCVLLQYNWAVTMGKTLVRGLVPEETLNELKCIDELPSRGSSTEGLEMASHQRQWWDNLPDYQMHLFLREATEHSLAVARISTTGSPDELLRLMPRIADLVNRIRQWHPNISTVPAEFVSSIQHFNGIWKVGMLCFVYSEIYALGPNDDLIKDLVQSSMEPLDKLSWLQACLFPLFMIALHARTEQARSRFEAKLTEMHTVLEFQGPLSVISILRAIWQQTSATHEGRVQWREVVRDLGAEINVLL</sequence>
<dbReference type="PROSITE" id="PS00463">
    <property type="entry name" value="ZN2_CY6_FUNGAL_1"/>
    <property type="match status" value="1"/>
</dbReference>
<gene>
    <name evidence="7" type="ORF">BO86DRAFT_433930</name>
</gene>
<dbReference type="Gene3D" id="4.10.240.10">
    <property type="entry name" value="Zn(2)-C6 fungal-type DNA-binding domain"/>
    <property type="match status" value="1"/>
</dbReference>
<name>A0A8T8WX48_ASPJA</name>
<protein>
    <recommendedName>
        <fullName evidence="6">Zn(2)-C6 fungal-type domain-containing protein</fullName>
    </recommendedName>
</protein>
<dbReference type="GeneID" id="37179572"/>
<feature type="domain" description="Zn(2)-C6 fungal-type" evidence="6">
    <location>
        <begin position="17"/>
        <end position="45"/>
    </location>
</feature>
<accession>A0A8T8WX48</accession>
<dbReference type="OrthoDB" id="5419315at2759"/>
<reference evidence="7 8" key="1">
    <citation type="submission" date="2018-02" db="EMBL/GenBank/DDBJ databases">
        <title>The genomes of Aspergillus section Nigri reveals drivers in fungal speciation.</title>
        <authorList>
            <consortium name="DOE Joint Genome Institute"/>
            <person name="Vesth T.C."/>
            <person name="Nybo J."/>
            <person name="Theobald S."/>
            <person name="Brandl J."/>
            <person name="Frisvad J.C."/>
            <person name="Nielsen K.F."/>
            <person name="Lyhne E.K."/>
            <person name="Kogle M.E."/>
            <person name="Kuo A."/>
            <person name="Riley R."/>
            <person name="Clum A."/>
            <person name="Nolan M."/>
            <person name="Lipzen A."/>
            <person name="Salamov A."/>
            <person name="Henrissat B."/>
            <person name="Wiebenga A."/>
            <person name="De vries R.P."/>
            <person name="Grigoriev I.V."/>
            <person name="Mortensen U.H."/>
            <person name="Andersen M.R."/>
            <person name="Baker S.E."/>
        </authorList>
    </citation>
    <scope>NUCLEOTIDE SEQUENCE [LARGE SCALE GENOMIC DNA]</scope>
    <source>
        <strain evidence="7 8">CBS 114.51</strain>
    </source>
</reference>
<keyword evidence="8" id="KW-1185">Reference proteome</keyword>
<comment type="subcellular location">
    <subcellularLocation>
        <location evidence="1">Nucleus</location>
    </subcellularLocation>
</comment>
<keyword evidence="4" id="KW-0804">Transcription</keyword>
<evidence type="ECO:0000256" key="3">
    <source>
        <dbReference type="ARBA" id="ARBA00023125"/>
    </source>
</evidence>
<dbReference type="EMBL" id="KZ824806">
    <property type="protein sequence ID" value="RAH80200.1"/>
    <property type="molecule type" value="Genomic_DNA"/>
</dbReference>
<dbReference type="InterPro" id="IPR021858">
    <property type="entry name" value="Fun_TF"/>
</dbReference>
<proteinExistence type="predicted"/>
<evidence type="ECO:0000256" key="5">
    <source>
        <dbReference type="ARBA" id="ARBA00023242"/>
    </source>
</evidence>
<evidence type="ECO:0000313" key="8">
    <source>
        <dbReference type="Proteomes" id="UP000249497"/>
    </source>
</evidence>
<keyword evidence="3" id="KW-0238">DNA-binding</keyword>
<dbReference type="GO" id="GO:0000981">
    <property type="term" value="F:DNA-binding transcription factor activity, RNA polymerase II-specific"/>
    <property type="evidence" value="ECO:0007669"/>
    <property type="project" value="InterPro"/>
</dbReference>
<dbReference type="AlphaFoldDB" id="A0A8T8WX48"/>
<dbReference type="RefSeq" id="XP_025526094.1">
    <property type="nucleotide sequence ID" value="XM_025675879.1"/>
</dbReference>
<dbReference type="PANTHER" id="PTHR37534">
    <property type="entry name" value="TRANSCRIPTIONAL ACTIVATOR PROTEIN UGA3"/>
    <property type="match status" value="1"/>
</dbReference>
<evidence type="ECO:0000313" key="7">
    <source>
        <dbReference type="EMBL" id="RAH80200.1"/>
    </source>
</evidence>
<dbReference type="CDD" id="cd00067">
    <property type="entry name" value="GAL4"/>
    <property type="match status" value="1"/>
</dbReference>